<organism evidence="7">
    <name type="scientific">uncultured bacterium 8</name>
    <dbReference type="NCBI Taxonomy" id="1136413"/>
    <lineage>
        <taxon>Bacteria</taxon>
        <taxon>environmental samples</taxon>
    </lineage>
</organism>
<dbReference type="PROSITE" id="PS51085">
    <property type="entry name" value="2FE2S_FER_2"/>
    <property type="match status" value="1"/>
</dbReference>
<proteinExistence type="predicted"/>
<dbReference type="InterPro" id="IPR006058">
    <property type="entry name" value="2Fe2S_fd_BS"/>
</dbReference>
<keyword evidence="3" id="KW-0560">Oxidoreductase</keyword>
<dbReference type="Pfam" id="PF00111">
    <property type="entry name" value="Fer2"/>
    <property type="match status" value="1"/>
</dbReference>
<dbReference type="GO" id="GO:0051537">
    <property type="term" value="F:2 iron, 2 sulfur cluster binding"/>
    <property type="evidence" value="ECO:0007669"/>
    <property type="project" value="UniProtKB-KW"/>
</dbReference>
<dbReference type="GO" id="GO:0016491">
    <property type="term" value="F:oxidoreductase activity"/>
    <property type="evidence" value="ECO:0007669"/>
    <property type="project" value="UniProtKB-KW"/>
</dbReference>
<dbReference type="InterPro" id="IPR012675">
    <property type="entry name" value="Beta-grasp_dom_sf"/>
</dbReference>
<dbReference type="Pfam" id="PF01799">
    <property type="entry name" value="Fer2_2"/>
    <property type="match status" value="1"/>
</dbReference>
<evidence type="ECO:0000256" key="1">
    <source>
        <dbReference type="ARBA" id="ARBA00022714"/>
    </source>
</evidence>
<dbReference type="EMBL" id="KT944260">
    <property type="protein sequence ID" value="ALV86373.1"/>
    <property type="molecule type" value="Genomic_DNA"/>
</dbReference>
<evidence type="ECO:0000259" key="6">
    <source>
        <dbReference type="PROSITE" id="PS51085"/>
    </source>
</evidence>
<dbReference type="PANTHER" id="PTHR44379">
    <property type="entry name" value="OXIDOREDUCTASE WITH IRON-SULFUR SUBUNIT"/>
    <property type="match status" value="1"/>
</dbReference>
<dbReference type="SUPFAM" id="SSF47741">
    <property type="entry name" value="CO dehydrogenase ISP C-domain like"/>
    <property type="match status" value="1"/>
</dbReference>
<name>A0A0U3BBI2_9BACT</name>
<dbReference type="InterPro" id="IPR036010">
    <property type="entry name" value="2Fe-2S_ferredoxin-like_sf"/>
</dbReference>
<evidence type="ECO:0000256" key="4">
    <source>
        <dbReference type="ARBA" id="ARBA00023004"/>
    </source>
</evidence>
<dbReference type="Gene3D" id="1.10.150.120">
    <property type="entry name" value="[2Fe-2S]-binding domain"/>
    <property type="match status" value="1"/>
</dbReference>
<accession>A0A0U3BBI2</accession>
<feature type="domain" description="2Fe-2S ferredoxin-type" evidence="6">
    <location>
        <begin position="1"/>
        <end position="74"/>
    </location>
</feature>
<evidence type="ECO:0000256" key="2">
    <source>
        <dbReference type="ARBA" id="ARBA00022723"/>
    </source>
</evidence>
<keyword evidence="2" id="KW-0479">Metal-binding</keyword>
<protein>
    <submittedName>
        <fullName evidence="7">(2Fe-2S)-binding protein</fullName>
    </submittedName>
</protein>
<keyword evidence="4" id="KW-0408">Iron</keyword>
<dbReference type="GO" id="GO:0046872">
    <property type="term" value="F:metal ion binding"/>
    <property type="evidence" value="ECO:0007669"/>
    <property type="project" value="UniProtKB-KW"/>
</dbReference>
<evidence type="ECO:0000256" key="5">
    <source>
        <dbReference type="ARBA" id="ARBA00023014"/>
    </source>
</evidence>
<reference evidence="7" key="1">
    <citation type="submission" date="2015-10" db="EMBL/GenBank/DDBJ databases">
        <title>Biosynthesis of SCL-MCL polyhydroxyalkanoates by metagenomic clones in Pseudomonas putida.</title>
        <authorList>
            <person name="Cheng J."/>
            <person name="Charles T.C."/>
        </authorList>
    </citation>
    <scope>NUCLEOTIDE SEQUENCE</scope>
</reference>
<dbReference type="InterPro" id="IPR036884">
    <property type="entry name" value="2Fe-2S-bd_dom_sf"/>
</dbReference>
<dbReference type="SUPFAM" id="SSF54292">
    <property type="entry name" value="2Fe-2S ferredoxin-like"/>
    <property type="match status" value="1"/>
</dbReference>
<dbReference type="AlphaFoldDB" id="A0A0U3BBI2"/>
<dbReference type="Gene3D" id="3.10.20.30">
    <property type="match status" value="1"/>
</dbReference>
<evidence type="ECO:0000256" key="3">
    <source>
        <dbReference type="ARBA" id="ARBA00023002"/>
    </source>
</evidence>
<sequence>MFHVNGQPCRPDADEQTPLLSVLRDELNLSGPKFGCGNGECGACVVLVDGQPQASCNLPIWSLQGKRVVTLEGLGTAEQPHALQTAFIAERAAQCGYCVAGIVTAAAALLERNPNPSRAEIAQALDKHLCRCGAHNRMIRAVQRAAAALRNTHPT</sequence>
<keyword evidence="1" id="KW-0001">2Fe-2S</keyword>
<evidence type="ECO:0000313" key="7">
    <source>
        <dbReference type="EMBL" id="ALV86373.1"/>
    </source>
</evidence>
<dbReference type="InterPro" id="IPR001041">
    <property type="entry name" value="2Fe-2S_ferredoxin-type"/>
</dbReference>
<dbReference type="InterPro" id="IPR002888">
    <property type="entry name" value="2Fe-2S-bd"/>
</dbReference>
<dbReference type="PROSITE" id="PS00197">
    <property type="entry name" value="2FE2S_FER_1"/>
    <property type="match status" value="1"/>
</dbReference>
<dbReference type="PANTHER" id="PTHR44379:SF6">
    <property type="entry name" value="BLR6046 PROTEIN"/>
    <property type="match status" value="1"/>
</dbReference>
<keyword evidence="5" id="KW-0411">Iron-sulfur</keyword>
<dbReference type="InterPro" id="IPR051452">
    <property type="entry name" value="Diverse_Oxidoreductases"/>
</dbReference>